<gene>
    <name evidence="1" type="primary">LOC109091630</name>
</gene>
<name>A0A9R0ATX8_CYPCA</name>
<dbReference type="GeneID" id="109091630"/>
<dbReference type="PANTHER" id="PTHR34153:SF2">
    <property type="entry name" value="SI:CH211-262H13.3-RELATED"/>
    <property type="match status" value="1"/>
</dbReference>
<dbReference type="AlphaFoldDB" id="A0A9R0ATX8"/>
<evidence type="ECO:0000313" key="1">
    <source>
        <dbReference type="RefSeq" id="XP_042610150.1"/>
    </source>
</evidence>
<reference evidence="1" key="1">
    <citation type="submission" date="2025-08" db="UniProtKB">
        <authorList>
            <consortium name="RefSeq"/>
        </authorList>
    </citation>
    <scope>IDENTIFICATION</scope>
    <source>
        <tissue evidence="1">Muscle</tissue>
    </source>
</reference>
<proteinExistence type="predicted"/>
<protein>
    <submittedName>
        <fullName evidence="1">Uncharacterized protein LOC109091630 isoform X4</fullName>
    </submittedName>
</protein>
<dbReference type="RefSeq" id="XP_042610150.1">
    <property type="nucleotide sequence ID" value="XM_042754216.1"/>
</dbReference>
<organism evidence="1">
    <name type="scientific">Cyprinus carpio</name>
    <name type="common">Common carp</name>
    <dbReference type="NCBI Taxonomy" id="7962"/>
    <lineage>
        <taxon>Eukaryota</taxon>
        <taxon>Metazoa</taxon>
        <taxon>Chordata</taxon>
        <taxon>Craniata</taxon>
        <taxon>Vertebrata</taxon>
        <taxon>Euteleostomi</taxon>
        <taxon>Actinopterygii</taxon>
        <taxon>Neopterygii</taxon>
        <taxon>Teleostei</taxon>
        <taxon>Ostariophysi</taxon>
        <taxon>Cypriniformes</taxon>
        <taxon>Cyprinidae</taxon>
        <taxon>Cyprininae</taxon>
        <taxon>Cyprinus</taxon>
    </lineage>
</organism>
<dbReference type="PANTHER" id="PTHR34153">
    <property type="entry name" value="SI:CH211-262H13.3-RELATED-RELATED"/>
    <property type="match status" value="1"/>
</dbReference>
<accession>A0A9R0ATX8</accession>
<sequence length="363" mass="39980">MHSLKEPKWTSPQDLNLDPWHTVVAGVPLSLFLMVEDHSALANRVCPDPFLRESVGVPQGLQLMDRDHSALANIVCPDPFLRESVGVPQGLQLMDGDHSALANRVCPDPFLRESVGVPQGLQLMDGAVAEGVRSSHFCRNGGRVPQSPSHGVRMLLNPQGVCNPFSPSVTPQERLSTEALGSLLRSLRAERDPPNAAKATSMHAHSNKLRKEDFPMSEKKFQKRVLQLLVEIKDTIHIATSSVGTSYEVKPANTEEELNALENRLEDKNEGAELSKHLKRLGGVDAADHVKKSMAATMTNKMMAIMSLRGRSGKVAFMKTRLYKIICDAVFSSFDTTTTKVDEYMAKYLKYAPERMGGGGRKK</sequence>
<dbReference type="Proteomes" id="UP001155660">
    <property type="component" value="Unplaced"/>
</dbReference>